<proteinExistence type="predicted"/>
<accession>A0A219B1W3</accession>
<protein>
    <submittedName>
        <fullName evidence="2">TIGR01244 family protein</fullName>
    </submittedName>
</protein>
<evidence type="ECO:0000313" key="3">
    <source>
        <dbReference type="Proteomes" id="UP000198462"/>
    </source>
</evidence>
<gene>
    <name evidence="2" type="ORF">B5C34_02030</name>
</gene>
<organism evidence="2 3">
    <name type="scientific">Pacificimonas flava</name>
    <dbReference type="NCBI Taxonomy" id="1234595"/>
    <lineage>
        <taxon>Bacteria</taxon>
        <taxon>Pseudomonadati</taxon>
        <taxon>Pseudomonadota</taxon>
        <taxon>Alphaproteobacteria</taxon>
        <taxon>Sphingomonadales</taxon>
        <taxon>Sphingosinicellaceae</taxon>
        <taxon>Pacificimonas</taxon>
    </lineage>
</organism>
<evidence type="ECO:0000259" key="1">
    <source>
        <dbReference type="Pfam" id="PF04273"/>
    </source>
</evidence>
<evidence type="ECO:0000313" key="2">
    <source>
        <dbReference type="EMBL" id="OWV32352.1"/>
    </source>
</evidence>
<dbReference type="InterPro" id="IPR005939">
    <property type="entry name" value="BLH_phosphatase-like"/>
</dbReference>
<dbReference type="InterPro" id="IPR029021">
    <property type="entry name" value="Prot-tyrosine_phosphatase-like"/>
</dbReference>
<dbReference type="OrthoDB" id="9805710at2"/>
<reference evidence="3" key="1">
    <citation type="submission" date="2017-05" db="EMBL/GenBank/DDBJ databases">
        <authorList>
            <person name="Lin X."/>
        </authorList>
    </citation>
    <scope>NUCLEOTIDE SEQUENCE [LARGE SCALE GENOMIC DNA]</scope>
    <source>
        <strain evidence="3">JLT2012</strain>
    </source>
</reference>
<name>A0A219B1W3_9SPHN</name>
<dbReference type="GO" id="GO:0016787">
    <property type="term" value="F:hydrolase activity"/>
    <property type="evidence" value="ECO:0007669"/>
    <property type="project" value="InterPro"/>
</dbReference>
<dbReference type="SUPFAM" id="SSF52799">
    <property type="entry name" value="(Phosphotyrosine protein) phosphatases II"/>
    <property type="match status" value="1"/>
</dbReference>
<dbReference type="Pfam" id="PF04273">
    <property type="entry name" value="BLH_phosphatase"/>
    <property type="match status" value="1"/>
</dbReference>
<dbReference type="Proteomes" id="UP000198462">
    <property type="component" value="Unassembled WGS sequence"/>
</dbReference>
<feature type="domain" description="Beta-lactamase hydrolase-like protein phosphatase-like" evidence="1">
    <location>
        <begin position="3"/>
        <end position="108"/>
    </location>
</feature>
<dbReference type="AlphaFoldDB" id="A0A219B1W3"/>
<dbReference type="EMBL" id="NFZT01000001">
    <property type="protein sequence ID" value="OWV32352.1"/>
    <property type="molecule type" value="Genomic_DNA"/>
</dbReference>
<dbReference type="NCBIfam" id="TIGR01244">
    <property type="entry name" value="TIGR01244 family sulfur transferase"/>
    <property type="match status" value="1"/>
</dbReference>
<comment type="caution">
    <text evidence="2">The sequence shown here is derived from an EMBL/GenBank/DDBJ whole genome shotgun (WGS) entry which is preliminary data.</text>
</comment>
<dbReference type="Gene3D" id="3.90.190.10">
    <property type="entry name" value="Protein tyrosine phosphatase superfamily"/>
    <property type="match status" value="1"/>
</dbReference>
<keyword evidence="3" id="KW-1185">Reference proteome</keyword>
<dbReference type="RefSeq" id="WP_088711150.1">
    <property type="nucleotide sequence ID" value="NZ_NFZT01000001.1"/>
</dbReference>
<sequence>MEIRKLDLNASAAPQIFPEEMEAVRAAGFRTVVNNRPDGEEPGQPAGEEIERAARDAGLAYHFVPVGRDPLTAAQLDEMADALAGNGPALLFCRSGTRSTTLWAFAEARRGRDISELVSLAAQAGYDLAPLEPALRQVAG</sequence>